<dbReference type="EMBL" id="CP034550">
    <property type="protein sequence ID" value="QFZ17681.1"/>
    <property type="molecule type" value="Genomic_DNA"/>
</dbReference>
<evidence type="ECO:0000259" key="1">
    <source>
        <dbReference type="Pfam" id="PF18476"/>
    </source>
</evidence>
<name>A0A5Q0GUU2_SACSY</name>
<protein>
    <recommendedName>
        <fullName evidence="1">PIN like domain-containing protein</fullName>
    </recommendedName>
</protein>
<dbReference type="OrthoDB" id="9182727at2"/>
<dbReference type="Pfam" id="PF18476">
    <property type="entry name" value="PIN_8"/>
    <property type="match status" value="2"/>
</dbReference>
<reference evidence="3" key="1">
    <citation type="journal article" date="2021" name="Curr. Microbiol.">
        <title>Complete genome of nocamycin-producing strain Saccharothrix syringae NRRL B-16468 reveals the biosynthetic potential for secondary metabolites.</title>
        <authorList>
            <person name="Mo X."/>
            <person name="Yang S."/>
        </authorList>
    </citation>
    <scope>NUCLEOTIDE SEQUENCE [LARGE SCALE GENOMIC DNA]</scope>
    <source>
        <strain evidence="3">ATCC 51364 / DSM 43886 / JCM 6844 / KCTC 9398 / NBRC 14523 / NRRL B-16468 / INA 2240</strain>
    </source>
</reference>
<sequence length="392" mass="44121">MADESAEPRGILDGFGAYRTARPDHYRDLFTRGMVVLDTGVLLDCYRYTAATRADFVRALRRVRDRLWVPHQVLAEFWHGREAALAAAGRATARAVERVRLAEEQALRELRTWADRVSCDPGELAGLERVLRDAHEQVAARLAEVTRVVDAEEDPVVADLDGLLYGRVGEPPPPGEREDDPVWRQILAEAARRRRDVLLVADDTARDWWRLDEDGTARGPRPDRYEELRAVAGVRLFLMRPETFLRHVREHVGEQAREKPVDEVERVRRQEHASALQVLALDFVEVFLARDLMPDYHTGEGHVLLRAGEAGGRWRAFLVDPPFADPAAAAKWVGRLVRGHAEAGDNDVVVFRDRPGDRLLDGLANLDVAAMWRAGDAWEGSGAARERGWLAP</sequence>
<organism evidence="2 3">
    <name type="scientific">Saccharothrix syringae</name>
    <name type="common">Nocardiopsis syringae</name>
    <dbReference type="NCBI Taxonomy" id="103733"/>
    <lineage>
        <taxon>Bacteria</taxon>
        <taxon>Bacillati</taxon>
        <taxon>Actinomycetota</taxon>
        <taxon>Actinomycetes</taxon>
        <taxon>Pseudonocardiales</taxon>
        <taxon>Pseudonocardiaceae</taxon>
        <taxon>Saccharothrix</taxon>
    </lineage>
</organism>
<dbReference type="Proteomes" id="UP000325787">
    <property type="component" value="Chromosome"/>
</dbReference>
<evidence type="ECO:0000313" key="3">
    <source>
        <dbReference type="Proteomes" id="UP000325787"/>
    </source>
</evidence>
<gene>
    <name evidence="2" type="ORF">EKG83_09455</name>
</gene>
<dbReference type="KEGG" id="ssyi:EKG83_09455"/>
<dbReference type="RefSeq" id="WP_033433619.1">
    <property type="nucleotide sequence ID" value="NZ_CP034550.1"/>
</dbReference>
<dbReference type="AlphaFoldDB" id="A0A5Q0GUU2"/>
<evidence type="ECO:0000313" key="2">
    <source>
        <dbReference type="EMBL" id="QFZ17681.1"/>
    </source>
</evidence>
<keyword evidence="3" id="KW-1185">Reference proteome</keyword>
<feature type="domain" description="PIN like" evidence="1">
    <location>
        <begin position="34"/>
        <end position="174"/>
    </location>
</feature>
<proteinExistence type="predicted"/>
<dbReference type="InterPro" id="IPR041578">
    <property type="entry name" value="PIN_8"/>
</dbReference>
<feature type="domain" description="PIN like" evidence="1">
    <location>
        <begin position="182"/>
        <end position="222"/>
    </location>
</feature>
<accession>A0A5Q0GUU2</accession>